<dbReference type="RefSeq" id="WP_156137426.1">
    <property type="nucleotide sequence ID" value="NZ_AP014648.1"/>
</dbReference>
<accession>A0A0A8K2A2</accession>
<dbReference type="EMBL" id="AP014648">
    <property type="protein sequence ID" value="BAQ16866.1"/>
    <property type="molecule type" value="Genomic_DNA"/>
</dbReference>
<dbReference type="AlphaFoldDB" id="A0A0A8K2A2"/>
<evidence type="ECO:0000313" key="1">
    <source>
        <dbReference type="EMBL" id="BAQ16866.1"/>
    </source>
</evidence>
<dbReference type="KEGG" id="mcg:GL4_1409"/>
<name>A0A0A8K2A2_9HYPH</name>
<sequence>MEKLTDRELRSALFKADLSARKRSYARELLRRRYDSKGKHAWRKLWVGTLYWLGSCRAALSRRLSGAR</sequence>
<organism evidence="1 2">
    <name type="scientific">Methyloceanibacter caenitepidi</name>
    <dbReference type="NCBI Taxonomy" id="1384459"/>
    <lineage>
        <taxon>Bacteria</taxon>
        <taxon>Pseudomonadati</taxon>
        <taxon>Pseudomonadota</taxon>
        <taxon>Alphaproteobacteria</taxon>
        <taxon>Hyphomicrobiales</taxon>
        <taxon>Hyphomicrobiaceae</taxon>
        <taxon>Methyloceanibacter</taxon>
    </lineage>
</organism>
<keyword evidence="2" id="KW-1185">Reference proteome</keyword>
<evidence type="ECO:0000313" key="2">
    <source>
        <dbReference type="Proteomes" id="UP000031643"/>
    </source>
</evidence>
<proteinExistence type="predicted"/>
<dbReference type="OrthoDB" id="9922484at2"/>
<dbReference type="STRING" id="1384459.GL4_1409"/>
<gene>
    <name evidence="1" type="ORF">GL4_1409</name>
</gene>
<protein>
    <submittedName>
        <fullName evidence="1">Uncharacterized protein</fullName>
    </submittedName>
</protein>
<dbReference type="HOGENOM" id="CLU_2789105_0_0_5"/>
<reference evidence="1 2" key="1">
    <citation type="submission" date="2014-09" db="EMBL/GenBank/DDBJ databases">
        <title>Genome sequencing of Methyloceanibacter caenitepidi Gela4.</title>
        <authorList>
            <person name="Takeuchi M."/>
            <person name="Susumu S."/>
            <person name="Kamagata Y."/>
            <person name="Oshima K."/>
            <person name="Hattori M."/>
            <person name="Iwasaki W."/>
        </authorList>
    </citation>
    <scope>NUCLEOTIDE SEQUENCE [LARGE SCALE GENOMIC DNA]</scope>
    <source>
        <strain evidence="1 2">Gela4</strain>
    </source>
</reference>
<dbReference type="Proteomes" id="UP000031643">
    <property type="component" value="Chromosome"/>
</dbReference>